<dbReference type="AlphaFoldDB" id="A0A8J8NMS1"/>
<reference evidence="2" key="1">
    <citation type="submission" date="2019-06" db="EMBL/GenBank/DDBJ databases">
        <authorList>
            <person name="Zheng W."/>
        </authorList>
    </citation>
    <scope>NUCLEOTIDE SEQUENCE</scope>
    <source>
        <strain evidence="2">QDHG01</strain>
    </source>
</reference>
<dbReference type="Proteomes" id="UP000785679">
    <property type="component" value="Unassembled WGS sequence"/>
</dbReference>
<feature type="domain" description="EF-hand" evidence="1">
    <location>
        <begin position="139"/>
        <end position="173"/>
    </location>
</feature>
<keyword evidence="3" id="KW-1185">Reference proteome</keyword>
<proteinExistence type="predicted"/>
<dbReference type="EMBL" id="RRYP01010293">
    <property type="protein sequence ID" value="TNV78472.1"/>
    <property type="molecule type" value="Genomic_DNA"/>
</dbReference>
<gene>
    <name evidence="2" type="ORF">FGO68_gene11817</name>
</gene>
<dbReference type="Pfam" id="PF13499">
    <property type="entry name" value="EF-hand_7"/>
    <property type="match status" value="1"/>
</dbReference>
<accession>A0A8J8NMS1</accession>
<evidence type="ECO:0000313" key="2">
    <source>
        <dbReference type="EMBL" id="TNV78472.1"/>
    </source>
</evidence>
<dbReference type="GO" id="GO:0005509">
    <property type="term" value="F:calcium ion binding"/>
    <property type="evidence" value="ECO:0007669"/>
    <property type="project" value="InterPro"/>
</dbReference>
<dbReference type="SUPFAM" id="SSF47473">
    <property type="entry name" value="EF-hand"/>
    <property type="match status" value="1"/>
</dbReference>
<organism evidence="2 3">
    <name type="scientific">Halteria grandinella</name>
    <dbReference type="NCBI Taxonomy" id="5974"/>
    <lineage>
        <taxon>Eukaryota</taxon>
        <taxon>Sar</taxon>
        <taxon>Alveolata</taxon>
        <taxon>Ciliophora</taxon>
        <taxon>Intramacronucleata</taxon>
        <taxon>Spirotrichea</taxon>
        <taxon>Stichotrichia</taxon>
        <taxon>Sporadotrichida</taxon>
        <taxon>Halteriidae</taxon>
        <taxon>Halteria</taxon>
    </lineage>
</organism>
<name>A0A8J8NMS1_HALGN</name>
<evidence type="ECO:0000259" key="1">
    <source>
        <dbReference type="PROSITE" id="PS50222"/>
    </source>
</evidence>
<dbReference type="InterPro" id="IPR002048">
    <property type="entry name" value="EF_hand_dom"/>
</dbReference>
<dbReference type="PROSITE" id="PS50222">
    <property type="entry name" value="EF_HAND_2"/>
    <property type="match status" value="1"/>
</dbReference>
<dbReference type="InterPro" id="IPR011992">
    <property type="entry name" value="EF-hand-dom_pair"/>
</dbReference>
<dbReference type="Gene3D" id="1.10.238.10">
    <property type="entry name" value="EF-hand"/>
    <property type="match status" value="1"/>
</dbReference>
<sequence>MKESIKKLFQLLKNESNKVDITQLKAYFHQENIHNLNPTLFKRVNDMARKFNFELEMNESQFVQFFMASDLLSTTQPPSLYDFMLLFEMLDEQRTGMISAVNLRNFLELAERMKQADFDIKKYNDQLALREDIKERFHMIEEDLEDLIAEFDLTGDRLISPEEFYNIIMAFYE</sequence>
<comment type="caution">
    <text evidence="2">The sequence shown here is derived from an EMBL/GenBank/DDBJ whole genome shotgun (WGS) entry which is preliminary data.</text>
</comment>
<protein>
    <recommendedName>
        <fullName evidence="1">EF-hand domain-containing protein</fullName>
    </recommendedName>
</protein>
<evidence type="ECO:0000313" key="3">
    <source>
        <dbReference type="Proteomes" id="UP000785679"/>
    </source>
</evidence>